<dbReference type="InterPro" id="IPR050681">
    <property type="entry name" value="CDF/SLC30A"/>
</dbReference>
<keyword evidence="3" id="KW-0864">Zinc transport</keyword>
<feature type="transmembrane region" description="Helical" evidence="7">
    <location>
        <begin position="239"/>
        <end position="261"/>
    </location>
</feature>
<keyword evidence="4 7" id="KW-1133">Transmembrane helix</keyword>
<protein>
    <recommendedName>
        <fullName evidence="8">Cation efflux protein transmembrane domain-containing protein</fullName>
    </recommendedName>
</protein>
<reference evidence="9 10" key="1">
    <citation type="submission" date="2017-12" db="EMBL/GenBank/DDBJ databases">
        <title>Sequencing, de novo assembly and annotation of complete genome of a new Thraustochytrid species, strain FCC1311.</title>
        <authorList>
            <person name="Sedici K."/>
            <person name="Godart F."/>
            <person name="Aiese Cigliano R."/>
            <person name="Sanseverino W."/>
            <person name="Barakat M."/>
            <person name="Ortet P."/>
            <person name="Marechal E."/>
            <person name="Cagnac O."/>
            <person name="Amato A."/>
        </authorList>
    </citation>
    <scope>NUCLEOTIDE SEQUENCE [LARGE SCALE GENOMIC DNA]</scope>
</reference>
<dbReference type="Gene3D" id="1.20.1510.10">
    <property type="entry name" value="Cation efflux protein transmembrane domain"/>
    <property type="match status" value="1"/>
</dbReference>
<feature type="transmembrane region" description="Helical" evidence="7">
    <location>
        <begin position="145"/>
        <end position="163"/>
    </location>
</feature>
<keyword evidence="2 7" id="KW-0812">Transmembrane</keyword>
<name>A0A2R5GW82_9STRA</name>
<evidence type="ECO:0000259" key="8">
    <source>
        <dbReference type="Pfam" id="PF01545"/>
    </source>
</evidence>
<dbReference type="GO" id="GO:0005886">
    <property type="term" value="C:plasma membrane"/>
    <property type="evidence" value="ECO:0007669"/>
    <property type="project" value="TreeGrafter"/>
</dbReference>
<feature type="transmembrane region" description="Helical" evidence="7">
    <location>
        <begin position="107"/>
        <end position="124"/>
    </location>
</feature>
<dbReference type="InParanoid" id="A0A2R5GW82"/>
<dbReference type="EMBL" id="BEYU01000220">
    <property type="protein sequence ID" value="GBG34835.1"/>
    <property type="molecule type" value="Genomic_DNA"/>
</dbReference>
<organism evidence="9 10">
    <name type="scientific">Hondaea fermentalgiana</name>
    <dbReference type="NCBI Taxonomy" id="2315210"/>
    <lineage>
        <taxon>Eukaryota</taxon>
        <taxon>Sar</taxon>
        <taxon>Stramenopiles</taxon>
        <taxon>Bigyra</taxon>
        <taxon>Labyrinthulomycetes</taxon>
        <taxon>Thraustochytrida</taxon>
        <taxon>Thraustochytriidae</taxon>
        <taxon>Hondaea</taxon>
    </lineage>
</organism>
<proteinExistence type="predicted"/>
<feature type="transmembrane region" description="Helical" evidence="7">
    <location>
        <begin position="183"/>
        <end position="204"/>
    </location>
</feature>
<dbReference type="InterPro" id="IPR027469">
    <property type="entry name" value="Cation_efflux_TMD_sf"/>
</dbReference>
<feature type="compositionally biased region" description="Low complexity" evidence="6">
    <location>
        <begin position="1"/>
        <end position="17"/>
    </location>
</feature>
<evidence type="ECO:0000256" key="4">
    <source>
        <dbReference type="ARBA" id="ARBA00022989"/>
    </source>
</evidence>
<dbReference type="PANTHER" id="PTHR11562">
    <property type="entry name" value="CATION EFFLUX PROTEIN/ ZINC TRANSPORTER"/>
    <property type="match status" value="1"/>
</dbReference>
<feature type="transmembrane region" description="Helical" evidence="7">
    <location>
        <begin position="273"/>
        <end position="295"/>
    </location>
</feature>
<evidence type="ECO:0000256" key="2">
    <source>
        <dbReference type="ARBA" id="ARBA00022692"/>
    </source>
</evidence>
<accession>A0A2R5GW82</accession>
<gene>
    <name evidence="9" type="ORF">FCC1311_110572</name>
</gene>
<feature type="domain" description="Cation efflux protein transmembrane" evidence="8">
    <location>
        <begin position="83"/>
        <end position="292"/>
    </location>
</feature>
<evidence type="ECO:0000256" key="1">
    <source>
        <dbReference type="ARBA" id="ARBA00004141"/>
    </source>
</evidence>
<dbReference type="InterPro" id="IPR058533">
    <property type="entry name" value="Cation_efflux_TM"/>
</dbReference>
<evidence type="ECO:0000313" key="10">
    <source>
        <dbReference type="Proteomes" id="UP000241890"/>
    </source>
</evidence>
<dbReference type="AlphaFoldDB" id="A0A2R5GW82"/>
<comment type="subcellular location">
    <subcellularLocation>
        <location evidence="1">Membrane</location>
        <topology evidence="1">Multi-pass membrane protein</topology>
    </subcellularLocation>
</comment>
<keyword evidence="3" id="KW-0406">Ion transport</keyword>
<feature type="transmembrane region" description="Helical" evidence="7">
    <location>
        <begin position="79"/>
        <end position="101"/>
    </location>
</feature>
<dbReference type="Pfam" id="PF01545">
    <property type="entry name" value="Cation_efflux"/>
    <property type="match status" value="1"/>
</dbReference>
<evidence type="ECO:0000256" key="6">
    <source>
        <dbReference type="SAM" id="MobiDB-lite"/>
    </source>
</evidence>
<keyword evidence="5 7" id="KW-0472">Membrane</keyword>
<keyword evidence="3" id="KW-0813">Transport</keyword>
<sequence>MLAEQPQYEQGPQQTQTCPKNGGGDGGRRPEMSATSGELEEVIVEAVEFPQDTGRCPPSGSDKECKSNDEAAVHRVNMFLLLLVCILFGGFAIAQMIFAIAGNSLSLIGDSSCMIVDAVTYGLNMIAERLKVRGVTERTRLRLELFIPFVSMCGLIATSIYIIDDASATISAGPLADDSTDDIIMIIFSSINLGIDVVSMFFFVRARGCCGFRTVDEVTPPDAEPSSIRNRSNMNMCSAYTHVTADTMRSSAVVVAAIVSIKGENVHAGIADAWAAVAVSIIIFLSMIPLVRGMVQKISQLRKLDAQS</sequence>
<keyword evidence="3" id="KW-0862">Zinc</keyword>
<dbReference type="Proteomes" id="UP000241890">
    <property type="component" value="Unassembled WGS sequence"/>
</dbReference>
<evidence type="ECO:0000256" key="5">
    <source>
        <dbReference type="ARBA" id="ARBA00023136"/>
    </source>
</evidence>
<keyword evidence="10" id="KW-1185">Reference proteome</keyword>
<dbReference type="OrthoDB" id="47927at2759"/>
<dbReference type="SUPFAM" id="SSF161111">
    <property type="entry name" value="Cation efflux protein transmembrane domain-like"/>
    <property type="match status" value="1"/>
</dbReference>
<evidence type="ECO:0000313" key="9">
    <source>
        <dbReference type="EMBL" id="GBG34835.1"/>
    </source>
</evidence>
<dbReference type="GO" id="GO:0005385">
    <property type="term" value="F:zinc ion transmembrane transporter activity"/>
    <property type="evidence" value="ECO:0007669"/>
    <property type="project" value="TreeGrafter"/>
</dbReference>
<feature type="region of interest" description="Disordered" evidence="6">
    <location>
        <begin position="1"/>
        <end position="37"/>
    </location>
</feature>
<comment type="caution">
    <text evidence="9">The sequence shown here is derived from an EMBL/GenBank/DDBJ whole genome shotgun (WGS) entry which is preliminary data.</text>
</comment>
<evidence type="ECO:0000256" key="3">
    <source>
        <dbReference type="ARBA" id="ARBA00022906"/>
    </source>
</evidence>
<evidence type="ECO:0000256" key="7">
    <source>
        <dbReference type="SAM" id="Phobius"/>
    </source>
</evidence>
<dbReference type="PANTHER" id="PTHR11562:SF17">
    <property type="entry name" value="RE54080P-RELATED"/>
    <property type="match status" value="1"/>
</dbReference>